<dbReference type="GO" id="GO:0004040">
    <property type="term" value="F:amidase activity"/>
    <property type="evidence" value="ECO:0007669"/>
    <property type="project" value="InterPro"/>
</dbReference>
<dbReference type="EMBL" id="DXBM01000010">
    <property type="protein sequence ID" value="HIZ45524.1"/>
    <property type="molecule type" value="Genomic_DNA"/>
</dbReference>
<dbReference type="Proteomes" id="UP000824062">
    <property type="component" value="Unassembled WGS sequence"/>
</dbReference>
<dbReference type="AlphaFoldDB" id="A0A9D2EX76"/>
<sequence>MYRLYNPNSGEHFYTASAYERDSLVKEGWESEGVGWIAPAKSDTPVYRLYNPNAGDHHYTASAYERDSLVKAGWRYENVGWYSDDAEAVAVYRQYNPNAVSGAHNYTTSTYERDMLIKAGWNDEEIGWYGLSTSEDDPYHGLATRTPIMGASSVSADEMVAYFQAYLDRTGKEYPADVYAQYGAATLEDFCRILLEEANAEGVRAEVLFAQVVHETGYLQFGGQVKAEQCNFGGIGATDGGASGADFSNNGEDSVRIGLRAQAQHLKAYASTEPLEQECVDPRFNLVTRGSAPLVENLGSGKWASSPYYAEALTKIISALV</sequence>
<evidence type="ECO:0000313" key="3">
    <source>
        <dbReference type="EMBL" id="HIZ45524.1"/>
    </source>
</evidence>
<gene>
    <name evidence="3" type="ORF">IAA19_00660</name>
</gene>
<evidence type="ECO:0000259" key="1">
    <source>
        <dbReference type="Pfam" id="PF01832"/>
    </source>
</evidence>
<accession>A0A9D2EX76</accession>
<comment type="caution">
    <text evidence="3">The sequence shown here is derived from an EMBL/GenBank/DDBJ whole genome shotgun (WGS) entry which is preliminary data.</text>
</comment>
<dbReference type="Gene3D" id="1.10.530.10">
    <property type="match status" value="1"/>
</dbReference>
<proteinExistence type="predicted"/>
<feature type="domain" description="DUF5648" evidence="2">
    <location>
        <begin position="1"/>
        <end position="130"/>
    </location>
</feature>
<name>A0A9D2EX76_9ACTN</name>
<dbReference type="InterPro" id="IPR043708">
    <property type="entry name" value="DUF5648"/>
</dbReference>
<protein>
    <submittedName>
        <fullName evidence="3">Glucosaminidase domain-containing protein</fullName>
    </submittedName>
</protein>
<dbReference type="Pfam" id="PF01832">
    <property type="entry name" value="Glucosaminidase"/>
    <property type="match status" value="1"/>
</dbReference>
<dbReference type="InterPro" id="IPR002901">
    <property type="entry name" value="MGlyc_endo_b_GlcNAc-like_dom"/>
</dbReference>
<evidence type="ECO:0000259" key="2">
    <source>
        <dbReference type="Pfam" id="PF18885"/>
    </source>
</evidence>
<feature type="domain" description="Mannosyl-glycoprotein endo-beta-N-acetylglucosamidase-like" evidence="1">
    <location>
        <begin position="194"/>
        <end position="318"/>
    </location>
</feature>
<evidence type="ECO:0000313" key="4">
    <source>
        <dbReference type="Proteomes" id="UP000824062"/>
    </source>
</evidence>
<organism evidence="3 4">
    <name type="scientific">Candidatus Olsenella pullistercoris</name>
    <dbReference type="NCBI Taxonomy" id="2838712"/>
    <lineage>
        <taxon>Bacteria</taxon>
        <taxon>Bacillati</taxon>
        <taxon>Actinomycetota</taxon>
        <taxon>Coriobacteriia</taxon>
        <taxon>Coriobacteriales</taxon>
        <taxon>Atopobiaceae</taxon>
        <taxon>Olsenella</taxon>
    </lineage>
</organism>
<dbReference type="Pfam" id="PF18885">
    <property type="entry name" value="DUF5648"/>
    <property type="match status" value="1"/>
</dbReference>
<reference evidence="3" key="1">
    <citation type="journal article" date="2021" name="PeerJ">
        <title>Extensive microbial diversity within the chicken gut microbiome revealed by metagenomics and culture.</title>
        <authorList>
            <person name="Gilroy R."/>
            <person name="Ravi A."/>
            <person name="Getino M."/>
            <person name="Pursley I."/>
            <person name="Horton D.L."/>
            <person name="Alikhan N.F."/>
            <person name="Baker D."/>
            <person name="Gharbi K."/>
            <person name="Hall N."/>
            <person name="Watson M."/>
            <person name="Adriaenssens E.M."/>
            <person name="Foster-Nyarko E."/>
            <person name="Jarju S."/>
            <person name="Secka A."/>
            <person name="Antonio M."/>
            <person name="Oren A."/>
            <person name="Chaudhuri R.R."/>
            <person name="La Ragione R."/>
            <person name="Hildebrand F."/>
            <person name="Pallen M.J."/>
        </authorList>
    </citation>
    <scope>NUCLEOTIDE SEQUENCE</scope>
    <source>
        <strain evidence="3">ChiHjej12B11-14209</strain>
    </source>
</reference>
<reference evidence="3" key="2">
    <citation type="submission" date="2021-04" db="EMBL/GenBank/DDBJ databases">
        <authorList>
            <person name="Gilroy R."/>
        </authorList>
    </citation>
    <scope>NUCLEOTIDE SEQUENCE</scope>
    <source>
        <strain evidence="3">ChiHjej12B11-14209</strain>
    </source>
</reference>